<dbReference type="Gene3D" id="3.30.750.140">
    <property type="match status" value="1"/>
</dbReference>
<dbReference type="Pfam" id="PF02120">
    <property type="entry name" value="Flg_hook"/>
    <property type="match status" value="1"/>
</dbReference>
<dbReference type="STRING" id="1548547.BA177_07370"/>
<feature type="compositionally biased region" description="Basic and acidic residues" evidence="1">
    <location>
        <begin position="407"/>
        <end position="424"/>
    </location>
</feature>
<proteinExistence type="predicted"/>
<dbReference type="Proteomes" id="UP000092695">
    <property type="component" value="Chromosome"/>
</dbReference>
<dbReference type="InterPro" id="IPR021136">
    <property type="entry name" value="Flagellar_hook_control-like_C"/>
</dbReference>
<organism evidence="3 4">
    <name type="scientific">Woeseia oceani</name>
    <dbReference type="NCBI Taxonomy" id="1548547"/>
    <lineage>
        <taxon>Bacteria</taxon>
        <taxon>Pseudomonadati</taxon>
        <taxon>Pseudomonadota</taxon>
        <taxon>Gammaproteobacteria</taxon>
        <taxon>Woeseiales</taxon>
        <taxon>Woeseiaceae</taxon>
        <taxon>Woeseia</taxon>
    </lineage>
</organism>
<name>A0A193LF17_9GAMM</name>
<dbReference type="CDD" id="cd17470">
    <property type="entry name" value="T3SS_Flik_C"/>
    <property type="match status" value="1"/>
</dbReference>
<dbReference type="OrthoDB" id="1792985at2"/>
<dbReference type="RefSeq" id="WP_068614889.1">
    <property type="nucleotide sequence ID" value="NZ_CP016268.1"/>
</dbReference>
<reference evidence="3 4" key="1">
    <citation type="submission" date="2016-06" db="EMBL/GenBank/DDBJ databases">
        <title>Complete genome sequence of a deep-branching marine Gamma Proteobacterium Woeseia oceani type strain XK5.</title>
        <authorList>
            <person name="Mu D."/>
            <person name="Du Z."/>
        </authorList>
    </citation>
    <scope>NUCLEOTIDE SEQUENCE [LARGE SCALE GENOMIC DNA]</scope>
    <source>
        <strain evidence="3 4">XK5</strain>
    </source>
</reference>
<accession>A0A193LF17</accession>
<dbReference type="InterPro" id="IPR038610">
    <property type="entry name" value="FliK-like_C_sf"/>
</dbReference>
<evidence type="ECO:0000259" key="2">
    <source>
        <dbReference type="Pfam" id="PF02120"/>
    </source>
</evidence>
<keyword evidence="4" id="KW-1185">Reference proteome</keyword>
<dbReference type="PANTHER" id="PTHR37533">
    <property type="entry name" value="FLAGELLAR HOOK-LENGTH CONTROL PROTEIN"/>
    <property type="match status" value="1"/>
</dbReference>
<evidence type="ECO:0000313" key="3">
    <source>
        <dbReference type="EMBL" id="ANO51051.1"/>
    </source>
</evidence>
<dbReference type="PANTHER" id="PTHR37533:SF2">
    <property type="entry name" value="FLAGELLAR HOOK-LENGTH CONTROL PROTEIN"/>
    <property type="match status" value="1"/>
</dbReference>
<dbReference type="InterPro" id="IPR052563">
    <property type="entry name" value="FliK"/>
</dbReference>
<evidence type="ECO:0000256" key="1">
    <source>
        <dbReference type="SAM" id="MobiDB-lite"/>
    </source>
</evidence>
<gene>
    <name evidence="3" type="ORF">BA177_07370</name>
</gene>
<dbReference type="AlphaFoldDB" id="A0A193LF17"/>
<sequence length="454" mass="46990">MLPLPELTQSDYRLPFAGSTTKQGAQGKEGTELPVRGFAEMLTAAVPPKESVATRSGEWLPASGKELPLREADTTLELPTPSLDSASSMAVDSVVQALPEAPSELLQGGLPRIESGVNPKASADPVALEPATEASTDTELAALQRMLPTLNPNTEMVTEAAAAAPATDPAQVVTVPFAAPRTVLAGNNSVAATDTRSDSNARAYTALPGLVTGETAVATVNGQASAAQPPLPSLPAEPAPLLRDAQNPVLSPTPAATVDVAAGPGKEFAELLAGGKEIRLEAQDTLPRIQPMAAAPLAGPSSTAPALPAAAATLNLPVTDARWGEALGERVTWMAGQKLDSAEIRLNPAELGPIRIKIIMEENQAQVTFTAQHAVTRDAIEQALPRLRELFSGEGLNLTNADVNGDGVRHDRGESGRDDDRLGGHDSLLGDTEEDEASIVPTVSTSNGLVDTFV</sequence>
<evidence type="ECO:0000313" key="4">
    <source>
        <dbReference type="Proteomes" id="UP000092695"/>
    </source>
</evidence>
<protein>
    <recommendedName>
        <fullName evidence="2">Flagellar hook-length control protein-like C-terminal domain-containing protein</fullName>
    </recommendedName>
</protein>
<feature type="region of interest" description="Disordered" evidence="1">
    <location>
        <begin position="1"/>
        <end position="31"/>
    </location>
</feature>
<feature type="domain" description="Flagellar hook-length control protein-like C-terminal" evidence="2">
    <location>
        <begin position="329"/>
        <end position="404"/>
    </location>
</feature>
<feature type="region of interest" description="Disordered" evidence="1">
    <location>
        <begin position="401"/>
        <end position="443"/>
    </location>
</feature>
<dbReference type="EMBL" id="CP016268">
    <property type="protein sequence ID" value="ANO51051.1"/>
    <property type="molecule type" value="Genomic_DNA"/>
</dbReference>
<dbReference type="KEGG" id="woc:BA177_07370"/>